<gene>
    <name evidence="2" type="ORF">AMJ74_00605</name>
</gene>
<dbReference type="InterPro" id="IPR036488">
    <property type="entry name" value="DUF1883-like_sf"/>
</dbReference>
<evidence type="ECO:0000313" key="3">
    <source>
        <dbReference type="Proteomes" id="UP000050975"/>
    </source>
</evidence>
<evidence type="ECO:0000313" key="2">
    <source>
        <dbReference type="EMBL" id="KPL15847.1"/>
    </source>
</evidence>
<sequence>MKHLHKYLNLDQDDVLILKMNVPAHVSLMDDANYQCYLNEEEYEYYGDLVKKTPFRLGAPQPGNWHLVIEQENPRMALDVSVSVVKNRRMR</sequence>
<comment type="caution">
    <text evidence="2">The sequence shown here is derived from an EMBL/GenBank/DDBJ whole genome shotgun (WGS) entry which is preliminary data.</text>
</comment>
<evidence type="ECO:0000259" key="1">
    <source>
        <dbReference type="Pfam" id="PF08980"/>
    </source>
</evidence>
<dbReference type="AlphaFoldDB" id="A0A0S8K1M6"/>
<dbReference type="InterPro" id="IPR015073">
    <property type="entry name" value="DUF1883"/>
</dbReference>
<dbReference type="EMBL" id="LJVE01000004">
    <property type="protein sequence ID" value="KPL15847.1"/>
    <property type="molecule type" value="Genomic_DNA"/>
</dbReference>
<dbReference type="Gene3D" id="4.10.1210.10">
    <property type="entry name" value="Atu1913-like"/>
    <property type="match status" value="1"/>
</dbReference>
<proteinExistence type="predicted"/>
<reference evidence="2 3" key="1">
    <citation type="journal article" date="2015" name="Microbiome">
        <title>Genomic resolution of linkages in carbon, nitrogen, and sulfur cycling among widespread estuary sediment bacteria.</title>
        <authorList>
            <person name="Baker B.J."/>
            <person name="Lazar C.S."/>
            <person name="Teske A.P."/>
            <person name="Dick G.J."/>
        </authorList>
    </citation>
    <scope>NUCLEOTIDE SEQUENCE [LARGE SCALE GENOMIC DNA]</scope>
    <source>
        <strain evidence="2">SM1_77</strain>
    </source>
</reference>
<protein>
    <recommendedName>
        <fullName evidence="1">DUF1883 domain-containing protein</fullName>
    </recommendedName>
</protein>
<name>A0A0S8K1M6_UNCW3</name>
<dbReference type="SUPFAM" id="SSF141099">
    <property type="entry name" value="Atu1913-like"/>
    <property type="match status" value="1"/>
</dbReference>
<accession>A0A0S8K1M6</accession>
<dbReference type="Pfam" id="PF08980">
    <property type="entry name" value="DUF1883"/>
    <property type="match status" value="1"/>
</dbReference>
<feature type="domain" description="DUF1883" evidence="1">
    <location>
        <begin position="1"/>
        <end position="86"/>
    </location>
</feature>
<dbReference type="Proteomes" id="UP000050975">
    <property type="component" value="Unassembled WGS sequence"/>
</dbReference>
<organism evidence="2 3">
    <name type="scientific">candidate division WOR_3 bacterium SM1_77</name>
    <dbReference type="NCBI Taxonomy" id="1703778"/>
    <lineage>
        <taxon>Bacteria</taxon>
        <taxon>Bacteria division WOR-3</taxon>
    </lineage>
</organism>